<dbReference type="NCBIfam" id="TIGR02379">
    <property type="entry name" value="ECA_wecE"/>
    <property type="match status" value="1"/>
</dbReference>
<accession>A0AAW9RIL0</accession>
<dbReference type="PANTHER" id="PTHR30244:SF34">
    <property type="entry name" value="DTDP-4-AMINO-4,6-DIDEOXYGALACTOSE TRANSAMINASE"/>
    <property type="match status" value="1"/>
</dbReference>
<evidence type="ECO:0000256" key="4">
    <source>
        <dbReference type="PIRSR" id="PIRSR000390-2"/>
    </source>
</evidence>
<dbReference type="InterPro" id="IPR000653">
    <property type="entry name" value="DegT/StrS_aminotransferase"/>
</dbReference>
<dbReference type="GO" id="GO:0030170">
    <property type="term" value="F:pyridoxal phosphate binding"/>
    <property type="evidence" value="ECO:0007669"/>
    <property type="project" value="TreeGrafter"/>
</dbReference>
<dbReference type="InterPro" id="IPR015421">
    <property type="entry name" value="PyrdxlP-dep_Trfase_major"/>
</dbReference>
<dbReference type="PANTHER" id="PTHR30244">
    <property type="entry name" value="TRANSAMINASE"/>
    <property type="match status" value="1"/>
</dbReference>
<dbReference type="PIRSF" id="PIRSF000390">
    <property type="entry name" value="PLP_StrS"/>
    <property type="match status" value="1"/>
</dbReference>
<dbReference type="GO" id="GO:0000271">
    <property type="term" value="P:polysaccharide biosynthetic process"/>
    <property type="evidence" value="ECO:0007669"/>
    <property type="project" value="TreeGrafter"/>
</dbReference>
<dbReference type="NCBIfam" id="NF008687">
    <property type="entry name" value="PRK11706.1"/>
    <property type="match status" value="1"/>
</dbReference>
<reference evidence="6 7" key="1">
    <citation type="submission" date="2024-02" db="EMBL/GenBank/DDBJ databases">
        <title>A novel Wenzhouxiangellaceae bacterium, isolated from coastal sediments.</title>
        <authorList>
            <person name="Du Z.-J."/>
            <person name="Ye Y.-Q."/>
            <person name="Zhang X.-Y."/>
        </authorList>
    </citation>
    <scope>NUCLEOTIDE SEQUENCE [LARGE SCALE GENOMIC DNA]</scope>
    <source>
        <strain evidence="6 7">CH-27</strain>
    </source>
</reference>
<dbReference type="Gene3D" id="3.40.640.10">
    <property type="entry name" value="Type I PLP-dependent aspartate aminotransferase-like (Major domain)"/>
    <property type="match status" value="1"/>
</dbReference>
<comment type="similarity">
    <text evidence="2 5">Belongs to the DegT/DnrJ/EryC1 family.</text>
</comment>
<keyword evidence="1 4" id="KW-0663">Pyridoxal phosphate</keyword>
<dbReference type="InterPro" id="IPR012749">
    <property type="entry name" value="WecE-like"/>
</dbReference>
<comment type="caution">
    <text evidence="6">The sequence shown here is derived from an EMBL/GenBank/DDBJ whole genome shotgun (WGS) entry which is preliminary data.</text>
</comment>
<keyword evidence="7" id="KW-1185">Reference proteome</keyword>
<dbReference type="Pfam" id="PF01041">
    <property type="entry name" value="DegT_DnrJ_EryC1"/>
    <property type="match status" value="1"/>
</dbReference>
<organism evidence="6 7">
    <name type="scientific">Elongatibacter sediminis</name>
    <dbReference type="NCBI Taxonomy" id="3119006"/>
    <lineage>
        <taxon>Bacteria</taxon>
        <taxon>Pseudomonadati</taxon>
        <taxon>Pseudomonadota</taxon>
        <taxon>Gammaproteobacteria</taxon>
        <taxon>Chromatiales</taxon>
        <taxon>Wenzhouxiangellaceae</taxon>
        <taxon>Elongatibacter</taxon>
    </lineage>
</organism>
<proteinExistence type="inferred from homology"/>
<gene>
    <name evidence="6" type="primary">rffA</name>
    <name evidence="6" type="synonym">fcnA</name>
    <name evidence="6" type="synonym">wecE</name>
    <name evidence="6" type="ORF">V3330_11265</name>
</gene>
<protein>
    <submittedName>
        <fullName evidence="6">dTDP-4-amino-4,6-dideoxygalactose transaminase</fullName>
        <ecNumber evidence="6">2.6.1.59</ecNumber>
    </submittedName>
</protein>
<dbReference type="EMBL" id="JAZHOG010000007">
    <property type="protein sequence ID" value="MEJ8568205.1"/>
    <property type="molecule type" value="Genomic_DNA"/>
</dbReference>
<sequence>MTHREIPFNRLFYGEKEQRYLQELLESGTMGVQSRFGRRCAELLNTQLGAAEVIITQSCTTALEMAALLVDIEPGDEVILPSFTFSSTANAFALRGARLAFVDIDPATLNIDPEQVAAAINSRTRVIAPIHYAGVSCDMDAIMALAGEHDLAVVEDAAQAIGCEYQGRPVGTRGDLATLSFHSTKNVVSGEGGALIVNNPELVDRAWIVAEKGTNRKLFYQGLVDKYSWADLGVSALPSELTCAFLLAQLESLDEINRRRLQLWNRYQEALEPLAQAGHFRLPVIPPECRHNGHIFYLMMNGSAERNALIAHLKAREITAPFHYIPLHSAPAGRRYGYEAGTLEHTDRCSARLLRLPSWVGLEQSAEHVIEAIFDFFDSSNSSLPG</sequence>
<dbReference type="RefSeq" id="WP_354695528.1">
    <property type="nucleotide sequence ID" value="NZ_JAZHOG010000007.1"/>
</dbReference>
<keyword evidence="6" id="KW-0032">Aminotransferase</keyword>
<evidence type="ECO:0000256" key="1">
    <source>
        <dbReference type="ARBA" id="ARBA00022898"/>
    </source>
</evidence>
<evidence type="ECO:0000256" key="2">
    <source>
        <dbReference type="ARBA" id="ARBA00037999"/>
    </source>
</evidence>
<dbReference type="GO" id="GO:0019180">
    <property type="term" value="F:dTDP-4-amino-4,6-dideoxygalactose transaminase activity"/>
    <property type="evidence" value="ECO:0007669"/>
    <property type="project" value="UniProtKB-EC"/>
</dbReference>
<name>A0AAW9RIL0_9GAMM</name>
<keyword evidence="6" id="KW-0808">Transferase</keyword>
<evidence type="ECO:0000313" key="6">
    <source>
        <dbReference type="EMBL" id="MEJ8568205.1"/>
    </source>
</evidence>
<feature type="modified residue" description="N6-(pyridoxal phosphate)lysine" evidence="4">
    <location>
        <position position="185"/>
    </location>
</feature>
<dbReference type="InterPro" id="IPR015424">
    <property type="entry name" value="PyrdxlP-dep_Trfase"/>
</dbReference>
<feature type="active site" description="Proton acceptor" evidence="3">
    <location>
        <position position="185"/>
    </location>
</feature>
<dbReference type="InterPro" id="IPR015422">
    <property type="entry name" value="PyrdxlP-dep_Trfase_small"/>
</dbReference>
<dbReference type="EC" id="2.6.1.59" evidence="6"/>
<evidence type="ECO:0000256" key="3">
    <source>
        <dbReference type="PIRSR" id="PIRSR000390-1"/>
    </source>
</evidence>
<evidence type="ECO:0000313" key="7">
    <source>
        <dbReference type="Proteomes" id="UP001359886"/>
    </source>
</evidence>
<dbReference type="CDD" id="cd00616">
    <property type="entry name" value="AHBA_syn"/>
    <property type="match status" value="1"/>
</dbReference>
<dbReference type="Gene3D" id="3.90.1150.10">
    <property type="entry name" value="Aspartate Aminotransferase, domain 1"/>
    <property type="match status" value="1"/>
</dbReference>
<evidence type="ECO:0000256" key="5">
    <source>
        <dbReference type="RuleBase" id="RU004508"/>
    </source>
</evidence>
<dbReference type="Proteomes" id="UP001359886">
    <property type="component" value="Unassembled WGS sequence"/>
</dbReference>
<dbReference type="SUPFAM" id="SSF53383">
    <property type="entry name" value="PLP-dependent transferases"/>
    <property type="match status" value="1"/>
</dbReference>
<dbReference type="AlphaFoldDB" id="A0AAW9RIL0"/>